<evidence type="ECO:0000313" key="2">
    <source>
        <dbReference type="Proteomes" id="UP001524501"/>
    </source>
</evidence>
<proteinExistence type="predicted"/>
<dbReference type="Proteomes" id="UP001524501">
    <property type="component" value="Unassembled WGS sequence"/>
</dbReference>
<name>A0ABT1QES9_9NOCA</name>
<reference evidence="1 2" key="1">
    <citation type="submission" date="2022-07" db="EMBL/GenBank/DDBJ databases">
        <title>Degradation activity of malathion, p-nitrophenol and potential low-temperature adaptation strategy of Rhodococcus sp. FXJ9.536.</title>
        <authorList>
            <person name="Huang J."/>
            <person name="Huang Y."/>
        </authorList>
    </citation>
    <scope>NUCLEOTIDE SEQUENCE [LARGE SCALE GENOMIC DNA]</scope>
    <source>
        <strain evidence="1 2">FXJ9.536</strain>
    </source>
</reference>
<keyword evidence="2" id="KW-1185">Reference proteome</keyword>
<dbReference type="EMBL" id="JANFQF010000007">
    <property type="protein sequence ID" value="MCQ4119605.1"/>
    <property type="molecule type" value="Genomic_DNA"/>
</dbReference>
<evidence type="ECO:0000313" key="1">
    <source>
        <dbReference type="EMBL" id="MCQ4119605.1"/>
    </source>
</evidence>
<dbReference type="RefSeq" id="WP_255967988.1">
    <property type="nucleotide sequence ID" value="NZ_JANFQF010000007.1"/>
</dbReference>
<protein>
    <submittedName>
        <fullName evidence="1">Uncharacterized protein</fullName>
    </submittedName>
</protein>
<comment type="caution">
    <text evidence="1">The sequence shown here is derived from an EMBL/GenBank/DDBJ whole genome shotgun (WGS) entry which is preliminary data.</text>
</comment>
<gene>
    <name evidence="1" type="ORF">NOF53_10555</name>
</gene>
<accession>A0ABT1QES9</accession>
<sequence length="43" mass="4706">MRVFVEGVVACIQQPPGVSGESMTPQPSSWFQVRIVPMLGDMI</sequence>
<organism evidence="1 2">
    <name type="scientific">Rhodococcus tibetensis</name>
    <dbReference type="NCBI Taxonomy" id="2965064"/>
    <lineage>
        <taxon>Bacteria</taxon>
        <taxon>Bacillati</taxon>
        <taxon>Actinomycetota</taxon>
        <taxon>Actinomycetes</taxon>
        <taxon>Mycobacteriales</taxon>
        <taxon>Nocardiaceae</taxon>
        <taxon>Rhodococcus</taxon>
    </lineage>
</organism>